<dbReference type="InterPro" id="IPR000873">
    <property type="entry name" value="AMP-dep_synth/lig_dom"/>
</dbReference>
<reference evidence="5" key="1">
    <citation type="submission" date="2022-11" db="UniProtKB">
        <authorList>
            <consortium name="WormBaseParasite"/>
        </authorList>
    </citation>
    <scope>IDENTIFICATION</scope>
</reference>
<evidence type="ECO:0000259" key="3">
    <source>
        <dbReference type="Pfam" id="PF13193"/>
    </source>
</evidence>
<comment type="similarity">
    <text evidence="1">Belongs to the ATP-dependent AMP-binding enzyme family.</text>
</comment>
<feature type="domain" description="AMP-dependent synthetase/ligase" evidence="2">
    <location>
        <begin position="32"/>
        <end position="360"/>
    </location>
</feature>
<dbReference type="Gene3D" id="3.40.50.12780">
    <property type="entry name" value="N-terminal domain of ligase-like"/>
    <property type="match status" value="1"/>
</dbReference>
<dbReference type="PROSITE" id="PS00455">
    <property type="entry name" value="AMP_BINDING"/>
    <property type="match status" value="1"/>
</dbReference>
<dbReference type="WBParaSite" id="ACRNAN_Path_1366.g5370.t2">
    <property type="protein sequence ID" value="ACRNAN_Path_1366.g5370.t2"/>
    <property type="gene ID" value="ACRNAN_Path_1366.g5370"/>
</dbReference>
<proteinExistence type="inferred from homology"/>
<dbReference type="Pfam" id="PF00501">
    <property type="entry name" value="AMP-binding"/>
    <property type="match status" value="1"/>
</dbReference>
<dbReference type="InterPro" id="IPR025110">
    <property type="entry name" value="AMP-bd_C"/>
</dbReference>
<dbReference type="NCBIfam" id="NF005702">
    <property type="entry name" value="PRK07514.1"/>
    <property type="match status" value="1"/>
</dbReference>
<dbReference type="InterPro" id="IPR045851">
    <property type="entry name" value="AMP-bd_C_sf"/>
</dbReference>
<dbReference type="SUPFAM" id="SSF56801">
    <property type="entry name" value="Acetyl-CoA synthetase-like"/>
    <property type="match status" value="1"/>
</dbReference>
<evidence type="ECO:0000256" key="1">
    <source>
        <dbReference type="ARBA" id="ARBA00006432"/>
    </source>
</evidence>
<evidence type="ECO:0000259" key="2">
    <source>
        <dbReference type="Pfam" id="PF00501"/>
    </source>
</evidence>
<dbReference type="PANTHER" id="PTHR43201:SF8">
    <property type="entry name" value="ACYL-COA SYNTHETASE FAMILY MEMBER 3"/>
    <property type="match status" value="1"/>
</dbReference>
<sequence length="510" mass="57326">MLKKNLSLFQACRSSSNFVSAAGFDQHTGNKDFAKKVAIVEDKIALTYDQLNKKIGQYTALLHSKYGLQKGDRLLSRTSKSVETLALYLATLRLGAVYVPLNPGYTDQETSHFDAEPKILITLNIESDRHFQEKLPYVVDEFNLQYEASNFTPELENECVSGDDVASMVYTSGTTGLPKGAMITHSGLASNAEALVDCWRFSQDDVLLHTLPFYHIHGMFVSLNCTFFSRSTAIFRPKFDVEDVMYWLPKSTVFMGVPTFYSRLLKSDKISFMNLKNIRLFVSGSAPLSMALWDEFYKQTGHKILERYGMSETLIITSNPYEEHLRKPGSVGVPVPGCQVRISDNGIIECKSTSLFKGYWKLPEKTKKEFTEDGFFVTGDVGKFDEDGQLYILGRDKDMIISGGLNIYPKQIEDVLDSMDSVKESAVIGVPHPDFGEVGIAICVPNNFATDKEILATNVLREAKQKLSNYKVPKKVIIAENLPRNSMGKVQKKELREEYKNLFQSNQVVA</sequence>
<dbReference type="InterPro" id="IPR020845">
    <property type="entry name" value="AMP-binding_CS"/>
</dbReference>
<dbReference type="InterPro" id="IPR042099">
    <property type="entry name" value="ANL_N_sf"/>
</dbReference>
<name>A0A914C031_9BILA</name>
<protein>
    <submittedName>
        <fullName evidence="5">Uncharacterized protein</fullName>
    </submittedName>
</protein>
<keyword evidence="4" id="KW-1185">Reference proteome</keyword>
<accession>A0A914C031</accession>
<evidence type="ECO:0000313" key="4">
    <source>
        <dbReference type="Proteomes" id="UP000887540"/>
    </source>
</evidence>
<dbReference type="PANTHER" id="PTHR43201">
    <property type="entry name" value="ACYL-COA SYNTHETASE"/>
    <property type="match status" value="1"/>
</dbReference>
<feature type="domain" description="AMP-binding enzyme C-terminal" evidence="3">
    <location>
        <begin position="411"/>
        <end position="489"/>
    </location>
</feature>
<dbReference type="CDD" id="cd05941">
    <property type="entry name" value="MCS"/>
    <property type="match status" value="1"/>
</dbReference>
<dbReference type="GO" id="GO:0031956">
    <property type="term" value="F:medium-chain fatty acid-CoA ligase activity"/>
    <property type="evidence" value="ECO:0007669"/>
    <property type="project" value="TreeGrafter"/>
</dbReference>
<dbReference type="Proteomes" id="UP000887540">
    <property type="component" value="Unplaced"/>
</dbReference>
<dbReference type="Gene3D" id="3.30.300.30">
    <property type="match status" value="1"/>
</dbReference>
<evidence type="ECO:0000313" key="5">
    <source>
        <dbReference type="WBParaSite" id="ACRNAN_Path_1366.g5370.t2"/>
    </source>
</evidence>
<dbReference type="Pfam" id="PF13193">
    <property type="entry name" value="AMP-binding_C"/>
    <property type="match status" value="1"/>
</dbReference>
<dbReference type="GO" id="GO:0006631">
    <property type="term" value="P:fatty acid metabolic process"/>
    <property type="evidence" value="ECO:0007669"/>
    <property type="project" value="TreeGrafter"/>
</dbReference>
<dbReference type="AlphaFoldDB" id="A0A914C031"/>
<organism evidence="4 5">
    <name type="scientific">Acrobeloides nanus</name>
    <dbReference type="NCBI Taxonomy" id="290746"/>
    <lineage>
        <taxon>Eukaryota</taxon>
        <taxon>Metazoa</taxon>
        <taxon>Ecdysozoa</taxon>
        <taxon>Nematoda</taxon>
        <taxon>Chromadorea</taxon>
        <taxon>Rhabditida</taxon>
        <taxon>Tylenchina</taxon>
        <taxon>Cephalobomorpha</taxon>
        <taxon>Cephaloboidea</taxon>
        <taxon>Cephalobidae</taxon>
        <taxon>Acrobeloides</taxon>
    </lineage>
</organism>